<comment type="caution">
    <text evidence="1">The sequence shown here is derived from an EMBL/GenBank/DDBJ whole genome shotgun (WGS) entry which is preliminary data.</text>
</comment>
<dbReference type="EMBL" id="JAGTTM010000001">
    <property type="protein sequence ID" value="MCC2028066.1"/>
    <property type="molecule type" value="Genomic_DNA"/>
</dbReference>
<sequence>MPLSEAAVGPVRIAWADAADDRRATSRRLLTELLSSLPEGRETGDDATADEIVQRCPNCGSAGHGPLRTASGRAVVRIAPDRVRLQRAAKAPWTRRAVLDGTTFYVADAPAPTGFVISVAIVERSGQGRGSAR</sequence>
<organism evidence="1 2">
    <name type="scientific">Microbacterium tenebrionis</name>
    <dbReference type="NCBI Taxonomy" id="2830665"/>
    <lineage>
        <taxon>Bacteria</taxon>
        <taxon>Bacillati</taxon>
        <taxon>Actinomycetota</taxon>
        <taxon>Actinomycetes</taxon>
        <taxon>Micrococcales</taxon>
        <taxon>Microbacteriaceae</taxon>
        <taxon>Microbacterium</taxon>
    </lineage>
</organism>
<keyword evidence="2" id="KW-1185">Reference proteome</keyword>
<evidence type="ECO:0000313" key="1">
    <source>
        <dbReference type="EMBL" id="MCC2028066.1"/>
    </source>
</evidence>
<dbReference type="RefSeq" id="WP_227529417.1">
    <property type="nucleotide sequence ID" value="NZ_JAGTTM010000001.1"/>
</dbReference>
<name>A0A9X1LLV5_9MICO</name>
<evidence type="ECO:0000313" key="2">
    <source>
        <dbReference type="Proteomes" id="UP001139289"/>
    </source>
</evidence>
<dbReference type="Proteomes" id="UP001139289">
    <property type="component" value="Unassembled WGS sequence"/>
</dbReference>
<proteinExistence type="predicted"/>
<dbReference type="AlphaFoldDB" id="A0A9X1LLV5"/>
<gene>
    <name evidence="1" type="ORF">KEC56_00740</name>
</gene>
<protein>
    <submittedName>
        <fullName evidence="1">Uncharacterized protein</fullName>
    </submittedName>
</protein>
<accession>A0A9X1LLV5</accession>
<reference evidence="1" key="1">
    <citation type="submission" date="2021-04" db="EMBL/GenBank/DDBJ databases">
        <title>Microbacterium tenobrionis sp. nov. and Microbacterium allomyrinae sp. nov., isolated from larvae of Tenobrio molitor and Allomyrina dichotoma, respectively.</title>
        <authorList>
            <person name="Lee S.D."/>
        </authorList>
    </citation>
    <scope>NUCLEOTIDE SEQUENCE</scope>
    <source>
        <strain evidence="1">YMB-B2</strain>
    </source>
</reference>